<gene>
    <name evidence="3" type="ORF">GCM10009799_09600</name>
</gene>
<feature type="domain" description="Response regulatory" evidence="2">
    <location>
        <begin position="16"/>
        <end position="135"/>
    </location>
</feature>
<comment type="caution">
    <text evidence="3">The sequence shown here is derived from an EMBL/GenBank/DDBJ whole genome shotgun (WGS) entry which is preliminary data.</text>
</comment>
<keyword evidence="1" id="KW-0597">Phosphoprotein</keyword>
<proteinExistence type="predicted"/>
<organism evidence="3 4">
    <name type="scientific">Nocardiopsis rhodophaea</name>
    <dbReference type="NCBI Taxonomy" id="280238"/>
    <lineage>
        <taxon>Bacteria</taxon>
        <taxon>Bacillati</taxon>
        <taxon>Actinomycetota</taxon>
        <taxon>Actinomycetes</taxon>
        <taxon>Streptosporangiales</taxon>
        <taxon>Nocardiopsidaceae</taxon>
        <taxon>Nocardiopsis</taxon>
    </lineage>
</organism>
<dbReference type="SUPFAM" id="SSF52172">
    <property type="entry name" value="CheY-like"/>
    <property type="match status" value="1"/>
</dbReference>
<feature type="modified residue" description="4-aspartylphosphate" evidence="1">
    <location>
        <position position="71"/>
    </location>
</feature>
<dbReference type="RefSeq" id="WP_344107178.1">
    <property type="nucleotide sequence ID" value="NZ_BAAAPC010000003.1"/>
</dbReference>
<dbReference type="Gene3D" id="3.40.50.2300">
    <property type="match status" value="1"/>
</dbReference>
<reference evidence="3 4" key="1">
    <citation type="journal article" date="2019" name="Int. J. Syst. Evol. Microbiol.">
        <title>The Global Catalogue of Microorganisms (GCM) 10K type strain sequencing project: providing services to taxonomists for standard genome sequencing and annotation.</title>
        <authorList>
            <consortium name="The Broad Institute Genomics Platform"/>
            <consortium name="The Broad Institute Genome Sequencing Center for Infectious Disease"/>
            <person name="Wu L."/>
            <person name="Ma J."/>
        </authorList>
    </citation>
    <scope>NUCLEOTIDE SEQUENCE [LARGE SCALE GENOMIC DNA]</scope>
    <source>
        <strain evidence="3 4">JCM 15313</strain>
    </source>
</reference>
<evidence type="ECO:0000256" key="1">
    <source>
        <dbReference type="PROSITE-ProRule" id="PRU00169"/>
    </source>
</evidence>
<dbReference type="InterPro" id="IPR011006">
    <property type="entry name" value="CheY-like_superfamily"/>
</dbReference>
<keyword evidence="4" id="KW-1185">Reference proteome</keyword>
<sequence>MANDNRDTAEHGPKMRILVYSSDASAREQVRLAIGRRPAADVPKVEIIECATSPVALKHLEDSGIDVAILDGEAAPVGGMGLCRQIKDEIYQSPPVLVLIGRRDDGWLAAWSRADKAVSHPIDPVALAESLAELMRERASRLTAHQGR</sequence>
<evidence type="ECO:0000313" key="4">
    <source>
        <dbReference type="Proteomes" id="UP001501585"/>
    </source>
</evidence>
<dbReference type="Proteomes" id="UP001501585">
    <property type="component" value="Unassembled WGS sequence"/>
</dbReference>
<accession>A0ABN2SG61</accession>
<evidence type="ECO:0000313" key="3">
    <source>
        <dbReference type="EMBL" id="GAA1986195.1"/>
    </source>
</evidence>
<name>A0ABN2SG61_9ACTN</name>
<evidence type="ECO:0000259" key="2">
    <source>
        <dbReference type="PROSITE" id="PS50110"/>
    </source>
</evidence>
<dbReference type="PROSITE" id="PS50110">
    <property type="entry name" value="RESPONSE_REGULATORY"/>
    <property type="match status" value="1"/>
</dbReference>
<protein>
    <recommendedName>
        <fullName evidence="2">Response regulatory domain-containing protein</fullName>
    </recommendedName>
</protein>
<dbReference type="EMBL" id="BAAAPC010000003">
    <property type="protein sequence ID" value="GAA1986195.1"/>
    <property type="molecule type" value="Genomic_DNA"/>
</dbReference>
<dbReference type="InterPro" id="IPR001789">
    <property type="entry name" value="Sig_transdc_resp-reg_receiver"/>
</dbReference>